<sequence>MFEAASHHLYKSISPLPPKPFFQAPKVMADGLSIAASAIQVADAGFKLYGALSQYIRDYVDANKHVRRLADEVRTTSWALQQLGALLKEDDDIKLCKPEAIGETEAALKGCQRAFDEVSDIIKGFLPSSKPDVRGVIARSSISNRWKWPLKTAKVQLLLAQLERLKTTLLLIFKVITYASKLASKYVKASQCTVHNLTPASFRTSQKEIFLPDEKSQLLYLLKAKHDAVKVEEKLLAYVVQQPPSTEIVKPEVSLGAYGQYEARLQTNKTPFDSTDGAPASRGISESTDEPLSYPGLTSTARAEPMPLPMSYANFVGAVLLPEQFEIPERSLNPICNDTTRPKEAPRLSGRKRGLVARLDDYVAAVERLTLTLNHAKAELQSDNPLVVHHVTRSFRSTKRAIDALVSTEMDADSDSATSDRGLGYALGRLSQKPEYKHAGVDVAGLETSYFYRRSRSSDAGVAGARRSKGSVAVAASEVAGRVRYRPRSRSSRSRSRLIDRARLPMAVTGGLAGARLHHRGTDEPQLDLYGSSTNRPRSRRTRSRSRREVAAGPPMAPAGALAQASVAELYERVTTRPHDEPRSGAYAYANPSALVASDTTQEDWEWPIPWSALKHDATTKPAGTRTGHETGDEISSNPLSEQTSDNTLASVRKKITTLSSAESAFRSLGTGLQLRQLSRSSGALAESAAPPNPKNDSSTAEYKSSQITELKGSAPGDAKHAETKSSIRPLDEPQSTLSGMVTGPQRLHAPRRSGVLRGHRKKISAPGLNPRVSTGSLDDISPNNAIANPAPDVARNSPPSVSPPDLGLDLGDPRLVSPASQILAGSTEHAIPPIHLESIACDDDIDDDAWSLYASYDMDSLDLGLESAQSGKGKARSMKASLVLPQDSPESKAVDTTNPRAADKVALDRDRMPLSDAETRRAVSRSDEYYQSPPGLQESISPETYDVVVCGEDSDMDGGPEAEGEICDGAEEESEMDGGPEEEGEICDGAEEEGEICDGAEGESDMDGGAEEEGDLDGGAEEESADVAYETYDSVGSGEISDTEGNGEEESEDMVDALVRRWTTVPI</sequence>
<feature type="compositionally biased region" description="Acidic residues" evidence="1">
    <location>
        <begin position="1042"/>
        <end position="1054"/>
    </location>
</feature>
<evidence type="ECO:0000256" key="1">
    <source>
        <dbReference type="SAM" id="MobiDB-lite"/>
    </source>
</evidence>
<name>A0AAN6GZZ3_9PEZI</name>
<feature type="compositionally biased region" description="Polar residues" evidence="1">
    <location>
        <begin position="695"/>
        <end position="709"/>
    </location>
</feature>
<feature type="region of interest" description="Disordered" evidence="1">
    <location>
        <begin position="269"/>
        <end position="296"/>
    </location>
</feature>
<feature type="compositionally biased region" description="Basic and acidic residues" evidence="1">
    <location>
        <begin position="902"/>
        <end position="929"/>
    </location>
</feature>
<dbReference type="InterPro" id="IPR039327">
    <property type="entry name" value="CON7-like"/>
</dbReference>
<dbReference type="AlphaFoldDB" id="A0AAN6GZZ3"/>
<feature type="region of interest" description="Disordered" evidence="1">
    <location>
        <begin position="877"/>
        <end position="1054"/>
    </location>
</feature>
<gene>
    <name evidence="2" type="ORF">LTR91_025335</name>
</gene>
<organism evidence="2 3">
    <name type="scientific">Friedmanniomyces endolithicus</name>
    <dbReference type="NCBI Taxonomy" id="329885"/>
    <lineage>
        <taxon>Eukaryota</taxon>
        <taxon>Fungi</taxon>
        <taxon>Dikarya</taxon>
        <taxon>Ascomycota</taxon>
        <taxon>Pezizomycotina</taxon>
        <taxon>Dothideomycetes</taxon>
        <taxon>Dothideomycetidae</taxon>
        <taxon>Mycosphaerellales</taxon>
        <taxon>Teratosphaeriaceae</taxon>
        <taxon>Friedmanniomyces</taxon>
    </lineage>
</organism>
<reference evidence="2" key="1">
    <citation type="submission" date="2023-06" db="EMBL/GenBank/DDBJ databases">
        <title>Black Yeasts Isolated from many extreme environments.</title>
        <authorList>
            <person name="Coleine C."/>
            <person name="Stajich J.E."/>
            <person name="Selbmann L."/>
        </authorList>
    </citation>
    <scope>NUCLEOTIDE SEQUENCE</scope>
    <source>
        <strain evidence="2">CCFEE 5200</strain>
    </source>
</reference>
<evidence type="ECO:0000313" key="3">
    <source>
        <dbReference type="Proteomes" id="UP001175353"/>
    </source>
</evidence>
<keyword evidence="3" id="KW-1185">Reference proteome</keyword>
<accession>A0AAN6GZZ3</accession>
<feature type="compositionally biased region" description="Polar residues" evidence="1">
    <location>
        <begin position="634"/>
        <end position="648"/>
    </location>
</feature>
<evidence type="ECO:0000313" key="2">
    <source>
        <dbReference type="EMBL" id="KAK0950906.1"/>
    </source>
</evidence>
<feature type="compositionally biased region" description="Low complexity" evidence="1">
    <location>
        <begin position="551"/>
        <end position="561"/>
    </location>
</feature>
<feature type="region of interest" description="Disordered" evidence="1">
    <location>
        <begin position="616"/>
        <end position="648"/>
    </location>
</feature>
<comment type="caution">
    <text evidence="2">The sequence shown here is derived from an EMBL/GenBank/DDBJ whole genome shotgun (WGS) entry which is preliminary data.</text>
</comment>
<feature type="compositionally biased region" description="Polar residues" evidence="1">
    <location>
        <begin position="772"/>
        <end position="787"/>
    </location>
</feature>
<dbReference type="PANTHER" id="PTHR36167:SF4">
    <property type="entry name" value="FUNGAL N-TERMINAL DOMAIN-CONTAINING PROTEIN"/>
    <property type="match status" value="1"/>
</dbReference>
<feature type="compositionally biased region" description="Basic and acidic residues" evidence="1">
    <location>
        <begin position="718"/>
        <end position="732"/>
    </location>
</feature>
<feature type="region of interest" description="Disordered" evidence="1">
    <location>
        <begin position="680"/>
        <end position="814"/>
    </location>
</feature>
<dbReference type="PANTHER" id="PTHR36167">
    <property type="entry name" value="C2H2 FINGER DOMAIN TRANSCRIPTION FACTOR (EUROFUNG)-RELATED"/>
    <property type="match status" value="1"/>
</dbReference>
<feature type="compositionally biased region" description="Acidic residues" evidence="1">
    <location>
        <begin position="953"/>
        <end position="1026"/>
    </location>
</feature>
<proteinExistence type="predicted"/>
<protein>
    <recommendedName>
        <fullName evidence="4">Fungal N-terminal domain-containing protein</fullName>
    </recommendedName>
</protein>
<feature type="compositionally biased region" description="Basic residues" evidence="1">
    <location>
        <begin position="537"/>
        <end position="546"/>
    </location>
</feature>
<feature type="region of interest" description="Disordered" evidence="1">
    <location>
        <begin position="513"/>
        <end position="561"/>
    </location>
</feature>
<dbReference type="GO" id="GO:0006355">
    <property type="term" value="P:regulation of DNA-templated transcription"/>
    <property type="evidence" value="ECO:0007669"/>
    <property type="project" value="InterPro"/>
</dbReference>
<evidence type="ECO:0008006" key="4">
    <source>
        <dbReference type="Google" id="ProtNLM"/>
    </source>
</evidence>
<dbReference type="EMBL" id="JAUJLE010000756">
    <property type="protein sequence ID" value="KAK0950906.1"/>
    <property type="molecule type" value="Genomic_DNA"/>
</dbReference>
<dbReference type="Proteomes" id="UP001175353">
    <property type="component" value="Unassembled WGS sequence"/>
</dbReference>